<protein>
    <submittedName>
        <fullName evidence="1">Uncharacterized protein</fullName>
    </submittedName>
</protein>
<proteinExistence type="predicted"/>
<evidence type="ECO:0000313" key="1">
    <source>
        <dbReference type="EMBL" id="TEA39930.1"/>
    </source>
</evidence>
<reference evidence="1 2" key="1">
    <citation type="journal article" date="2018" name="Genomics">
        <title>Molecular footprints of inshore aquatic adaptation in Indo-Pacific humpback dolphin (Sousa chinensis).</title>
        <authorList>
            <person name="Ming Y."/>
            <person name="Jian J."/>
            <person name="Yu F."/>
            <person name="Yu X."/>
            <person name="Wang J."/>
            <person name="Liu W."/>
        </authorList>
    </citation>
    <scope>NUCLEOTIDE SEQUENCE [LARGE SCALE GENOMIC DNA]</scope>
    <source>
        <strain evidence="1">MY-2018</strain>
        <tissue evidence="1">Skin</tissue>
    </source>
</reference>
<evidence type="ECO:0000313" key="2">
    <source>
        <dbReference type="Proteomes" id="UP000295264"/>
    </source>
</evidence>
<organism evidence="1 2">
    <name type="scientific">Sousa chinensis</name>
    <name type="common">Indo-pacific humpbacked dolphin</name>
    <name type="synonym">Steno chinensis</name>
    <dbReference type="NCBI Taxonomy" id="103600"/>
    <lineage>
        <taxon>Eukaryota</taxon>
        <taxon>Metazoa</taxon>
        <taxon>Chordata</taxon>
        <taxon>Craniata</taxon>
        <taxon>Vertebrata</taxon>
        <taxon>Euteleostomi</taxon>
        <taxon>Mammalia</taxon>
        <taxon>Eutheria</taxon>
        <taxon>Laurasiatheria</taxon>
        <taxon>Artiodactyla</taxon>
        <taxon>Whippomorpha</taxon>
        <taxon>Cetacea</taxon>
        <taxon>Odontoceti</taxon>
        <taxon>Delphinidae</taxon>
        <taxon>Sousa</taxon>
    </lineage>
</organism>
<name>A0A484GX74_SOUCH</name>
<gene>
    <name evidence="1" type="ORF">DBR06_SOUSAS10310017</name>
</gene>
<comment type="caution">
    <text evidence="1">The sequence shown here is derived from an EMBL/GenBank/DDBJ whole genome shotgun (WGS) entry which is preliminary data.</text>
</comment>
<feature type="non-terminal residue" evidence="1">
    <location>
        <position position="29"/>
    </location>
</feature>
<dbReference type="EMBL" id="QWLN02003410">
    <property type="protein sequence ID" value="TEA39930.1"/>
    <property type="molecule type" value="Genomic_DNA"/>
</dbReference>
<feature type="non-terminal residue" evidence="1">
    <location>
        <position position="1"/>
    </location>
</feature>
<dbReference type="AlphaFoldDB" id="A0A484GX74"/>
<accession>A0A484GX74</accession>
<dbReference type="Proteomes" id="UP000295264">
    <property type="component" value="Unassembled WGS sequence"/>
</dbReference>
<keyword evidence="2" id="KW-1185">Reference proteome</keyword>
<sequence length="29" mass="3377">PDDLKGHVFEMSLADLQNDKVAFRKFEII</sequence>